<reference evidence="13 14" key="1">
    <citation type="submission" date="2017-11" db="EMBL/GenBank/DDBJ databases">
        <authorList>
            <person name="Kracher B."/>
        </authorList>
    </citation>
    <scope>NUCLEOTIDE SEQUENCE [LARGE SCALE GENOMIC DNA]</scope>
    <source>
        <strain evidence="13 14">RACE1</strain>
    </source>
</reference>
<evidence type="ECO:0000256" key="6">
    <source>
        <dbReference type="ARBA" id="ARBA00022824"/>
    </source>
</evidence>
<feature type="transmembrane region" description="Helical" evidence="11">
    <location>
        <begin position="272"/>
        <end position="293"/>
    </location>
</feature>
<feature type="transmembrane region" description="Helical" evidence="11">
    <location>
        <begin position="6"/>
        <end position="25"/>
    </location>
</feature>
<keyword evidence="5" id="KW-0378">Hydrolase</keyword>
<evidence type="ECO:0000256" key="9">
    <source>
        <dbReference type="ARBA" id="ARBA00047280"/>
    </source>
</evidence>
<comment type="subcellular location">
    <subcellularLocation>
        <location evidence="1">Endoplasmic reticulum membrane</location>
        <topology evidence="1">Multi-pass membrane protein</topology>
    </subcellularLocation>
</comment>
<keyword evidence="7 11" id="KW-1133">Transmembrane helix</keyword>
<dbReference type="GO" id="GO:0004222">
    <property type="term" value="F:metalloendopeptidase activity"/>
    <property type="evidence" value="ECO:0007669"/>
    <property type="project" value="InterPro"/>
</dbReference>
<evidence type="ECO:0000313" key="14">
    <source>
        <dbReference type="Proteomes" id="UP000275772"/>
    </source>
</evidence>
<keyword evidence="6" id="KW-0256">Endoplasmic reticulum</keyword>
<evidence type="ECO:0000256" key="8">
    <source>
        <dbReference type="ARBA" id="ARBA00023136"/>
    </source>
</evidence>
<feature type="domain" description="CAAX prenyl protease 2/Lysostaphin resistance protein A-like" evidence="12">
    <location>
        <begin position="131"/>
        <end position="238"/>
    </location>
</feature>
<evidence type="ECO:0000256" key="7">
    <source>
        <dbReference type="ARBA" id="ARBA00022989"/>
    </source>
</evidence>
<evidence type="ECO:0000256" key="2">
    <source>
        <dbReference type="ARBA" id="ARBA00006897"/>
    </source>
</evidence>
<evidence type="ECO:0000256" key="3">
    <source>
        <dbReference type="ARBA" id="ARBA00022670"/>
    </source>
</evidence>
<keyword evidence="8 11" id="KW-0472">Membrane</keyword>
<evidence type="ECO:0000256" key="4">
    <source>
        <dbReference type="ARBA" id="ARBA00022692"/>
    </source>
</evidence>
<proteinExistence type="inferred from homology"/>
<dbReference type="EC" id="3.4.26.1" evidence="10"/>
<dbReference type="AlphaFoldDB" id="A0A383UXK1"/>
<comment type="similarity">
    <text evidence="2">Belongs to the peptidase U48 family.</text>
</comment>
<protein>
    <recommendedName>
        <fullName evidence="10">intramembrane prenyl-peptidase Rce1</fullName>
        <ecNumber evidence="10">3.4.26.1</ecNumber>
    </recommendedName>
</protein>
<comment type="catalytic activity">
    <reaction evidence="9">
        <text>Hydrolyzes the peptide bond -P2-(S-farnesyl or geranylgeranyl)C-P1'-P2'-P3'-COOH where P1' and P2' are amino acids with aliphatic sidechains and P3' is any C-terminal residue.</text>
        <dbReference type="EC" id="3.4.26.1"/>
    </reaction>
</comment>
<keyword evidence="4 11" id="KW-0812">Transmembrane</keyword>
<feature type="transmembrane region" description="Helical" evidence="11">
    <location>
        <begin position="155"/>
        <end position="177"/>
    </location>
</feature>
<dbReference type="PANTHER" id="PTHR13046:SF0">
    <property type="entry name" value="CAAX PRENYL PROTEASE 2"/>
    <property type="match status" value="1"/>
</dbReference>
<evidence type="ECO:0000256" key="11">
    <source>
        <dbReference type="SAM" id="Phobius"/>
    </source>
</evidence>
<dbReference type="GO" id="GO:0071586">
    <property type="term" value="P:CAAX-box protein processing"/>
    <property type="evidence" value="ECO:0007669"/>
    <property type="project" value="InterPro"/>
</dbReference>
<accession>A0A383UXK1</accession>
<dbReference type="VEuPathDB" id="FungiDB:BLGHR1_15101"/>
<evidence type="ECO:0000256" key="1">
    <source>
        <dbReference type="ARBA" id="ARBA00004477"/>
    </source>
</evidence>
<organism evidence="13 14">
    <name type="scientific">Blumeria hordei</name>
    <name type="common">Barley powdery mildew</name>
    <name type="synonym">Blumeria graminis f. sp. hordei</name>
    <dbReference type="NCBI Taxonomy" id="2867405"/>
    <lineage>
        <taxon>Eukaryota</taxon>
        <taxon>Fungi</taxon>
        <taxon>Dikarya</taxon>
        <taxon>Ascomycota</taxon>
        <taxon>Pezizomycotina</taxon>
        <taxon>Leotiomycetes</taxon>
        <taxon>Erysiphales</taxon>
        <taxon>Erysiphaceae</taxon>
        <taxon>Blumeria</taxon>
    </lineage>
</organism>
<dbReference type="GO" id="GO:0005789">
    <property type="term" value="C:endoplasmic reticulum membrane"/>
    <property type="evidence" value="ECO:0007669"/>
    <property type="project" value="UniProtKB-SubCell"/>
</dbReference>
<evidence type="ECO:0000256" key="10">
    <source>
        <dbReference type="ARBA" id="ARBA00049729"/>
    </source>
</evidence>
<evidence type="ECO:0000256" key="5">
    <source>
        <dbReference type="ARBA" id="ARBA00022801"/>
    </source>
</evidence>
<dbReference type="EMBL" id="UNSH01000064">
    <property type="protein sequence ID" value="SZF04305.1"/>
    <property type="molecule type" value="Genomic_DNA"/>
</dbReference>
<feature type="transmembrane region" description="Helical" evidence="11">
    <location>
        <begin position="46"/>
        <end position="65"/>
    </location>
</feature>
<sequence>MIDAVTALFLLILYTFIYVVPFYAFSNTRPSQFRPRDAPSMIRARIRLVTVSCTICSISTLVLLAKADNDGISLVPLTKMGYIPVGIAETLKSLALTSILYAGPIFEKGFVLDEWKDWVRLRGFQTVLGSWIGWRNYVVGPVTEEVLFRSASVPLLLLCNMSVSKMILLGPIIFGLAHFHHFYEFRVTHPDTPVIVALLRSALQLSYTSLFGAYATFIYLRTGSLLSVIAVHAFCNWMGLPRIWGTVRDDQTGIHEGVGEIKRGHAFGRRKISTFLYTMAYYVLLVAGAYGWGKYLWKLTSSPNKLIEF</sequence>
<evidence type="ECO:0000313" key="13">
    <source>
        <dbReference type="EMBL" id="SZF04305.1"/>
    </source>
</evidence>
<dbReference type="InterPro" id="IPR003675">
    <property type="entry name" value="Rce1/LyrA-like_dom"/>
</dbReference>
<evidence type="ECO:0000259" key="12">
    <source>
        <dbReference type="Pfam" id="PF02517"/>
    </source>
</evidence>
<dbReference type="Pfam" id="PF02517">
    <property type="entry name" value="Rce1-like"/>
    <property type="match status" value="1"/>
</dbReference>
<dbReference type="Proteomes" id="UP000275772">
    <property type="component" value="Unassembled WGS sequence"/>
</dbReference>
<feature type="transmembrane region" description="Helical" evidence="11">
    <location>
        <begin position="85"/>
        <end position="106"/>
    </location>
</feature>
<dbReference type="InterPro" id="IPR039731">
    <property type="entry name" value="Rce1"/>
</dbReference>
<name>A0A383UXK1_BLUHO</name>
<dbReference type="PANTHER" id="PTHR13046">
    <property type="entry name" value="PROTEASE U48 CAAX PRENYL PROTEASE RCE1"/>
    <property type="match status" value="1"/>
</dbReference>
<keyword evidence="3" id="KW-0645">Protease</keyword>
<gene>
    <name evidence="13" type="ORF">BLGHR1_15101</name>
</gene>